<reference evidence="2 3" key="1">
    <citation type="submission" date="2023-12" db="EMBL/GenBank/DDBJ databases">
        <title>Novel species of the genus Arcicella isolated from rivers.</title>
        <authorList>
            <person name="Lu H."/>
        </authorList>
    </citation>
    <scope>NUCLEOTIDE SEQUENCE [LARGE SCALE GENOMIC DNA]</scope>
    <source>
        <strain evidence="2 3">LMG 21963</strain>
    </source>
</reference>
<evidence type="ECO:0000313" key="2">
    <source>
        <dbReference type="EMBL" id="MEA5260726.1"/>
    </source>
</evidence>
<dbReference type="EMBL" id="JAYFUL010000065">
    <property type="protein sequence ID" value="MEA5260726.1"/>
    <property type="molecule type" value="Genomic_DNA"/>
</dbReference>
<feature type="transmembrane region" description="Helical" evidence="1">
    <location>
        <begin position="220"/>
        <end position="237"/>
    </location>
</feature>
<feature type="transmembrane region" description="Helical" evidence="1">
    <location>
        <begin position="104"/>
        <end position="127"/>
    </location>
</feature>
<name>A0ABU5QUF4_9BACT</name>
<organism evidence="2 3">
    <name type="scientific">Arcicella aquatica</name>
    <dbReference type="NCBI Taxonomy" id="217141"/>
    <lineage>
        <taxon>Bacteria</taxon>
        <taxon>Pseudomonadati</taxon>
        <taxon>Bacteroidota</taxon>
        <taxon>Cytophagia</taxon>
        <taxon>Cytophagales</taxon>
        <taxon>Flectobacillaceae</taxon>
        <taxon>Arcicella</taxon>
    </lineage>
</organism>
<feature type="transmembrane region" description="Helical" evidence="1">
    <location>
        <begin position="249"/>
        <end position="268"/>
    </location>
</feature>
<evidence type="ECO:0000256" key="1">
    <source>
        <dbReference type="SAM" id="Phobius"/>
    </source>
</evidence>
<sequence>MESTSVFNPAVHTQQSKTSFASLLLGIPLYVYVVAICSCLVISGILWDIAWHMTIGRDGLFSAPHNLIYIGAAFAGIISGFQVLKTSFWGNASEKGKMVNFWGIFYSSLGGMLCIWGGFVAGTSAPFDDWWHNTYGLDVQIFSPPHTVLLLGLIAIQIGAMIMVLAILNRKEKIASLSAEQNKARITRLRWIFIFTAGMVLATAYTFMFEFLGRWNMHDALFYQIGSALFPMLIIAFSRASDSKWGATYAALIYMVYYIAINATLRLFPAEPLLGPIANPVTNYQTTAFPLLLVFPALVIDILKVKFATQDDWVLSVLMGFGFLATFLIIQYPAGNFLLESPYARNWFFQSDAWSYSSDADWQYRYKFAPWDVTTGVSAWATGGGVALILGVLSAKVGLMWGKWMQKVQR</sequence>
<dbReference type="Proteomes" id="UP001304671">
    <property type="component" value="Unassembled WGS sequence"/>
</dbReference>
<feature type="transmembrane region" description="Helical" evidence="1">
    <location>
        <begin position="20"/>
        <end position="47"/>
    </location>
</feature>
<feature type="transmembrane region" description="Helical" evidence="1">
    <location>
        <begin position="189"/>
        <end position="208"/>
    </location>
</feature>
<keyword evidence="1" id="KW-0472">Membrane</keyword>
<feature type="transmembrane region" description="Helical" evidence="1">
    <location>
        <begin position="377"/>
        <end position="401"/>
    </location>
</feature>
<feature type="transmembrane region" description="Helical" evidence="1">
    <location>
        <begin position="288"/>
        <end position="307"/>
    </location>
</feature>
<proteinExistence type="predicted"/>
<accession>A0ABU5QUF4</accession>
<gene>
    <name evidence="2" type="ORF">VB264_23205</name>
</gene>
<feature type="transmembrane region" description="Helical" evidence="1">
    <location>
        <begin position="67"/>
        <end position="84"/>
    </location>
</feature>
<comment type="caution">
    <text evidence="2">The sequence shown here is derived from an EMBL/GenBank/DDBJ whole genome shotgun (WGS) entry which is preliminary data.</text>
</comment>
<keyword evidence="1" id="KW-0812">Transmembrane</keyword>
<evidence type="ECO:0000313" key="3">
    <source>
        <dbReference type="Proteomes" id="UP001304671"/>
    </source>
</evidence>
<protein>
    <submittedName>
        <fullName evidence="2">Uncharacterized protein</fullName>
    </submittedName>
</protein>
<keyword evidence="3" id="KW-1185">Reference proteome</keyword>
<feature type="transmembrane region" description="Helical" evidence="1">
    <location>
        <begin position="314"/>
        <end position="334"/>
    </location>
</feature>
<dbReference type="RefSeq" id="WP_323253504.1">
    <property type="nucleotide sequence ID" value="NZ_JAYFUL010000065.1"/>
</dbReference>
<keyword evidence="1" id="KW-1133">Transmembrane helix</keyword>
<feature type="transmembrane region" description="Helical" evidence="1">
    <location>
        <begin position="147"/>
        <end position="168"/>
    </location>
</feature>